<feature type="compositionally biased region" description="Polar residues" evidence="6">
    <location>
        <begin position="399"/>
        <end position="409"/>
    </location>
</feature>
<evidence type="ECO:0000313" key="8">
    <source>
        <dbReference type="EMBL" id="KIM27853.1"/>
    </source>
</evidence>
<dbReference type="InterPro" id="IPR017907">
    <property type="entry name" value="Znf_RING_CS"/>
</dbReference>
<dbReference type="HOGENOM" id="CLU_671054_0_0_1"/>
<keyword evidence="9" id="KW-1185">Reference proteome</keyword>
<dbReference type="OrthoDB" id="6105938at2759"/>
<evidence type="ECO:0000256" key="5">
    <source>
        <dbReference type="SAM" id="Coils"/>
    </source>
</evidence>
<dbReference type="PROSITE" id="PS50089">
    <property type="entry name" value="ZF_RING_2"/>
    <property type="match status" value="1"/>
</dbReference>
<dbReference type="SUPFAM" id="SSF57850">
    <property type="entry name" value="RING/U-box"/>
    <property type="match status" value="1"/>
</dbReference>
<evidence type="ECO:0000256" key="2">
    <source>
        <dbReference type="ARBA" id="ARBA00022771"/>
    </source>
</evidence>
<name>A0A0C2WNN8_SERVB</name>
<dbReference type="STRING" id="933852.A0A0C2WNN8"/>
<dbReference type="EMBL" id="KN824296">
    <property type="protein sequence ID" value="KIM27853.1"/>
    <property type="molecule type" value="Genomic_DNA"/>
</dbReference>
<evidence type="ECO:0000256" key="6">
    <source>
        <dbReference type="SAM" id="MobiDB-lite"/>
    </source>
</evidence>
<dbReference type="InterPro" id="IPR001841">
    <property type="entry name" value="Znf_RING"/>
</dbReference>
<feature type="region of interest" description="Disordered" evidence="6">
    <location>
        <begin position="259"/>
        <end position="423"/>
    </location>
</feature>
<evidence type="ECO:0000256" key="1">
    <source>
        <dbReference type="ARBA" id="ARBA00022723"/>
    </source>
</evidence>
<dbReference type="AlphaFoldDB" id="A0A0C2WNN8"/>
<dbReference type="Pfam" id="PF13445">
    <property type="entry name" value="zf-RING_UBOX"/>
    <property type="match status" value="1"/>
</dbReference>
<organism evidence="8 9">
    <name type="scientific">Serendipita vermifera MAFF 305830</name>
    <dbReference type="NCBI Taxonomy" id="933852"/>
    <lineage>
        <taxon>Eukaryota</taxon>
        <taxon>Fungi</taxon>
        <taxon>Dikarya</taxon>
        <taxon>Basidiomycota</taxon>
        <taxon>Agaricomycotina</taxon>
        <taxon>Agaricomycetes</taxon>
        <taxon>Sebacinales</taxon>
        <taxon>Serendipitaceae</taxon>
        <taxon>Serendipita</taxon>
    </lineage>
</organism>
<sequence length="423" mass="47500">MPASLGCGHTFCKSCIYTLAVRVCPVCRQPFSVTDDMRRLHVDLESRSSRDITNYEMKMLESCRSGDLSLMEKCTLEVERWLESQPSGFRCSLPTMIELVRLLMEATSQLHEALERSQMDEKSLRMRQELDSMKEAAERRRLQQETEALRNGMLRQREHLAFLESELAKAKANTVVSAPPVPVVVEPIIPPAPKRRPALPTPPELRIPLQISNSPNLTPRTSWVIIESPTEENRPAINEPPKPAPLSASVLSAVSLTEPIVRRKSRSGLQGPRDRTTPKTAEPVRPSGAAPSAFSPERRPSLSSSEFGEPARAFSHDSRRTSLPSTGRPQALTTTHSYEAPTRRQRFSVQPTSWRPLEISTSYQDTRQSSKESEESFLPYLSPTDSHESTTPTRPARSQPPSNIDSPSLSRKRALRRQSKDYV</sequence>
<dbReference type="InterPro" id="IPR013083">
    <property type="entry name" value="Znf_RING/FYVE/PHD"/>
</dbReference>
<evidence type="ECO:0000256" key="4">
    <source>
        <dbReference type="PROSITE-ProRule" id="PRU00175"/>
    </source>
</evidence>
<feature type="coiled-coil region" evidence="5">
    <location>
        <begin position="127"/>
        <end position="173"/>
    </location>
</feature>
<feature type="domain" description="RING-type" evidence="7">
    <location>
        <begin position="7"/>
        <end position="28"/>
    </location>
</feature>
<dbReference type="GO" id="GO:0008270">
    <property type="term" value="F:zinc ion binding"/>
    <property type="evidence" value="ECO:0007669"/>
    <property type="project" value="UniProtKB-KW"/>
</dbReference>
<gene>
    <name evidence="8" type="ORF">M408DRAFT_329785</name>
</gene>
<accession>A0A0C2WNN8</accession>
<keyword evidence="1" id="KW-0479">Metal-binding</keyword>
<feature type="compositionally biased region" description="Polar residues" evidence="6">
    <location>
        <begin position="347"/>
        <end position="367"/>
    </location>
</feature>
<keyword evidence="2 4" id="KW-0863">Zinc-finger</keyword>
<evidence type="ECO:0000259" key="7">
    <source>
        <dbReference type="PROSITE" id="PS50089"/>
    </source>
</evidence>
<keyword evidence="5" id="KW-0175">Coiled coil</keyword>
<keyword evidence="3" id="KW-0862">Zinc</keyword>
<reference evidence="8 9" key="1">
    <citation type="submission" date="2014-04" db="EMBL/GenBank/DDBJ databases">
        <authorList>
            <consortium name="DOE Joint Genome Institute"/>
            <person name="Kuo A."/>
            <person name="Zuccaro A."/>
            <person name="Kohler A."/>
            <person name="Nagy L.G."/>
            <person name="Floudas D."/>
            <person name="Copeland A."/>
            <person name="Barry K.W."/>
            <person name="Cichocki N."/>
            <person name="Veneault-Fourrey C."/>
            <person name="LaButti K."/>
            <person name="Lindquist E.A."/>
            <person name="Lipzen A."/>
            <person name="Lundell T."/>
            <person name="Morin E."/>
            <person name="Murat C."/>
            <person name="Sun H."/>
            <person name="Tunlid A."/>
            <person name="Henrissat B."/>
            <person name="Grigoriev I.V."/>
            <person name="Hibbett D.S."/>
            <person name="Martin F."/>
            <person name="Nordberg H.P."/>
            <person name="Cantor M.N."/>
            <person name="Hua S.X."/>
        </authorList>
    </citation>
    <scope>NUCLEOTIDE SEQUENCE [LARGE SCALE GENOMIC DNA]</scope>
    <source>
        <strain evidence="8 9">MAFF 305830</strain>
    </source>
</reference>
<dbReference type="PROSITE" id="PS00518">
    <property type="entry name" value="ZF_RING_1"/>
    <property type="match status" value="1"/>
</dbReference>
<dbReference type="InterPro" id="IPR027370">
    <property type="entry name" value="Znf-RING_euk"/>
</dbReference>
<protein>
    <recommendedName>
        <fullName evidence="7">RING-type domain-containing protein</fullName>
    </recommendedName>
</protein>
<dbReference type="Gene3D" id="3.30.40.10">
    <property type="entry name" value="Zinc/RING finger domain, C3HC4 (zinc finger)"/>
    <property type="match status" value="1"/>
</dbReference>
<evidence type="ECO:0000313" key="9">
    <source>
        <dbReference type="Proteomes" id="UP000054097"/>
    </source>
</evidence>
<reference evidence="9" key="2">
    <citation type="submission" date="2015-01" db="EMBL/GenBank/DDBJ databases">
        <title>Evolutionary Origins and Diversification of the Mycorrhizal Mutualists.</title>
        <authorList>
            <consortium name="DOE Joint Genome Institute"/>
            <consortium name="Mycorrhizal Genomics Consortium"/>
            <person name="Kohler A."/>
            <person name="Kuo A."/>
            <person name="Nagy L.G."/>
            <person name="Floudas D."/>
            <person name="Copeland A."/>
            <person name="Barry K.W."/>
            <person name="Cichocki N."/>
            <person name="Veneault-Fourrey C."/>
            <person name="LaButti K."/>
            <person name="Lindquist E.A."/>
            <person name="Lipzen A."/>
            <person name="Lundell T."/>
            <person name="Morin E."/>
            <person name="Murat C."/>
            <person name="Riley R."/>
            <person name="Ohm R."/>
            <person name="Sun H."/>
            <person name="Tunlid A."/>
            <person name="Henrissat B."/>
            <person name="Grigoriev I.V."/>
            <person name="Hibbett D.S."/>
            <person name="Martin F."/>
        </authorList>
    </citation>
    <scope>NUCLEOTIDE SEQUENCE [LARGE SCALE GENOMIC DNA]</scope>
    <source>
        <strain evidence="9">MAFF 305830</strain>
    </source>
</reference>
<feature type="region of interest" description="Disordered" evidence="6">
    <location>
        <begin position="191"/>
        <end position="213"/>
    </location>
</feature>
<proteinExistence type="predicted"/>
<evidence type="ECO:0000256" key="3">
    <source>
        <dbReference type="ARBA" id="ARBA00022833"/>
    </source>
</evidence>
<dbReference type="Proteomes" id="UP000054097">
    <property type="component" value="Unassembled WGS sequence"/>
</dbReference>
<feature type="compositionally biased region" description="Polar residues" evidence="6">
    <location>
        <begin position="321"/>
        <end position="337"/>
    </location>
</feature>